<feature type="domain" description="Lipid II isoglutaminyl synthase (glutamine-hydrolyzing) subunit MurT C-terminal" evidence="4">
    <location>
        <begin position="316"/>
        <end position="429"/>
    </location>
</feature>
<dbReference type="HAMAP" id="MF_02214">
    <property type="entry name" value="Lipid_II_synth_MurT"/>
    <property type="match status" value="1"/>
</dbReference>
<comment type="similarity">
    <text evidence="2">Belongs to the MurCDEF family. MurT subfamily.</text>
</comment>
<dbReference type="PANTHER" id="PTHR23135:SF7">
    <property type="entry name" value="LIPID II ISOGLUTAMINYL SYNTHASE (GLUTAMINE-HYDROLYZING) SUBUNIT MURT"/>
    <property type="match status" value="1"/>
</dbReference>
<keyword evidence="2" id="KW-0067">ATP-binding</keyword>
<keyword evidence="2" id="KW-0862">Zinc</keyword>
<sequence length="456" mass="50466">MLAIWVGKLVAWLLRLRGHDATSFPGKIALRFSPNLLRRFGRQLERVIIVTGTNGKTTTTSLLASMISQKENIITNHKGANLIQGIVSACLRESSWTGRIRAKTAVLEVDEATFPLIADSLPVVVIVVTNVFRDQLDRYGELDTTVEKLFSAIRKTQACLVLNGDDPLCRHLGLRASRKTFYYGMDRATAKVSARKQMRDGQFCLQCGHELSYEGFWYGQLGLYRCPACDFVRPHPEFLGTYRGHTLTLAEDLVPELELTLPVQGLYNAYNVLAAVSAARVLGLWADPIHAGLASYSPPAGRMQSFDVGVPVTLNLIKNPTGCDSVIETVTSDPRRKWVVIGINDLAADGRDVSWLWDADFEQLAEDEHVERIITSGLRAHDMALRLKYAGIDTNKIGVIEQMDDAMDKAVSEATAAQSAVYVLSTYTLLHPAVHTLSEKVRNDESQTLAYRTSVS</sequence>
<gene>
    <name evidence="2" type="primary">murT</name>
    <name evidence="5" type="ORF">SAMN04489725_10336</name>
</gene>
<comment type="catalytic activity">
    <reaction evidence="2">
        <text>beta-D-GlcNAc-(1-&gt;4)-Mur2Ac(oyl-L-Ala-gamma-D-Glu-L-Lys-D-Ala-D-Ala)-di-trans,octa-cis-undecaprenyl diphosphate + ATP = beta-D-GlcNAc-(1-&gt;4)-Mur2Ac(oyl-L-Ala-gamma-D-O-P-Glu-L-Lys-D-Ala-D-Ala)-di-trans,octa-cis-undecaprenyl diphosphate + ADP</text>
        <dbReference type="Rhea" id="RHEA:59488"/>
        <dbReference type="ChEBI" id="CHEBI:30616"/>
        <dbReference type="ChEBI" id="CHEBI:60033"/>
        <dbReference type="ChEBI" id="CHEBI:143132"/>
        <dbReference type="ChEBI" id="CHEBI:456216"/>
    </reaction>
</comment>
<keyword evidence="2" id="KW-0547">Nucleotide-binding</keyword>
<keyword evidence="2" id="KW-0133">Cell shape</keyword>
<dbReference type="Pfam" id="PF08353">
    <property type="entry name" value="MurT_C"/>
    <property type="match status" value="1"/>
</dbReference>
<dbReference type="InterPro" id="IPR013221">
    <property type="entry name" value="Mur_ligase_cen"/>
</dbReference>
<accession>A0A1H2RL76</accession>
<dbReference type="AlphaFoldDB" id="A0A1H2RL76"/>
<organism evidence="5 6">
    <name type="scientific">Alicyclobacillus hesperidum</name>
    <dbReference type="NCBI Taxonomy" id="89784"/>
    <lineage>
        <taxon>Bacteria</taxon>
        <taxon>Bacillati</taxon>
        <taxon>Bacillota</taxon>
        <taxon>Bacilli</taxon>
        <taxon>Bacillales</taxon>
        <taxon>Alicyclobacillaceae</taxon>
        <taxon>Alicyclobacillus</taxon>
    </lineage>
</organism>
<dbReference type="Gene3D" id="3.40.1190.10">
    <property type="entry name" value="Mur-like, catalytic domain"/>
    <property type="match status" value="1"/>
</dbReference>
<evidence type="ECO:0000256" key="2">
    <source>
        <dbReference type="HAMAP-Rule" id="MF_02214"/>
    </source>
</evidence>
<dbReference type="GO" id="GO:0008360">
    <property type="term" value="P:regulation of cell shape"/>
    <property type="evidence" value="ECO:0007669"/>
    <property type="project" value="UniProtKB-KW"/>
</dbReference>
<feature type="binding site" evidence="2">
    <location>
        <position position="207"/>
    </location>
    <ligand>
        <name>Zn(2+)</name>
        <dbReference type="ChEBI" id="CHEBI:29105"/>
    </ligand>
</feature>
<feature type="active site" evidence="2">
    <location>
        <position position="352"/>
    </location>
</feature>
<dbReference type="STRING" id="89784.SAMN04489725_10336"/>
<dbReference type="GO" id="GO:0005524">
    <property type="term" value="F:ATP binding"/>
    <property type="evidence" value="ECO:0007669"/>
    <property type="project" value="UniProtKB-UniRule"/>
</dbReference>
<comment type="catalytic activity">
    <reaction evidence="2">
        <text>beta-D-GlcNAc-(1-&gt;4)-Mur2Ac(oyl-L-Ala-gamma-D-O-P-Glu-L-Lys-D-Ala-D-Ala)-di-trans,octa-cis-undecaprenyl diphosphate + NH4(+) = beta-D-GlcNAc-(1-&gt;4)-Mur2Ac(oyl-L-Ala-D-isoglutaminyl-L-Lys-D-Ala-D-Ala)-di-trans,octa-cis-undecaprenyl diphosphate + phosphate + H(+)</text>
        <dbReference type="Rhea" id="RHEA:57932"/>
        <dbReference type="ChEBI" id="CHEBI:15378"/>
        <dbReference type="ChEBI" id="CHEBI:28938"/>
        <dbReference type="ChEBI" id="CHEBI:43474"/>
        <dbReference type="ChEBI" id="CHEBI:62233"/>
        <dbReference type="ChEBI" id="CHEBI:143132"/>
    </reaction>
</comment>
<dbReference type="InterPro" id="IPR013564">
    <property type="entry name" value="MurT_C"/>
</dbReference>
<dbReference type="RefSeq" id="WP_074691717.1">
    <property type="nucleotide sequence ID" value="NZ_FNOJ01000003.1"/>
</dbReference>
<dbReference type="EMBL" id="FNOJ01000003">
    <property type="protein sequence ID" value="SDW19950.1"/>
    <property type="molecule type" value="Genomic_DNA"/>
</dbReference>
<feature type="binding site" evidence="2">
    <location>
        <position position="204"/>
    </location>
    <ligand>
        <name>Zn(2+)</name>
        <dbReference type="ChEBI" id="CHEBI:29105"/>
    </ligand>
</feature>
<evidence type="ECO:0000259" key="3">
    <source>
        <dbReference type="Pfam" id="PF08245"/>
    </source>
</evidence>
<reference evidence="6" key="1">
    <citation type="submission" date="2016-10" db="EMBL/GenBank/DDBJ databases">
        <authorList>
            <person name="Varghese N."/>
        </authorList>
    </citation>
    <scope>NUCLEOTIDE SEQUENCE [LARGE SCALE GENOMIC DNA]</scope>
    <source>
        <strain evidence="6">DSM 12489</strain>
    </source>
</reference>
<protein>
    <recommendedName>
        <fullName evidence="2">Lipid II isoglutaminyl synthase (glutamine-hydrolyzing) subunit MurT</fullName>
        <ecNumber evidence="2">6.3.5.13</ecNumber>
    </recommendedName>
</protein>
<keyword evidence="2" id="KW-0573">Peptidoglycan synthesis</keyword>
<dbReference type="InterPro" id="IPR036565">
    <property type="entry name" value="Mur-like_cat_sf"/>
</dbReference>
<keyword evidence="2" id="KW-0961">Cell wall biogenesis/degradation</keyword>
<evidence type="ECO:0000256" key="1">
    <source>
        <dbReference type="ARBA" id="ARBA00004752"/>
    </source>
</evidence>
<comment type="catalytic activity">
    <reaction evidence="2">
        <text>beta-D-GlcNAc-(1-&gt;4)-Mur2Ac(oyl-L-Ala-gamma-D-Glu-L-Lys-D-Ala-D-Ala)-di-trans,octa-cis-undecaprenyl diphosphate + L-glutamine + ATP + H2O = beta-D-GlcNAc-(1-&gt;4)-Mur2Ac(oyl-L-Ala-D-isoglutaminyl-L-Lys-D-Ala-D-Ala)-di-trans,octa-cis-undecaprenyl diphosphate + L-glutamate + ADP + phosphate + H(+)</text>
        <dbReference type="Rhea" id="RHEA:57928"/>
        <dbReference type="ChEBI" id="CHEBI:15377"/>
        <dbReference type="ChEBI" id="CHEBI:15378"/>
        <dbReference type="ChEBI" id="CHEBI:29985"/>
        <dbReference type="ChEBI" id="CHEBI:30616"/>
        <dbReference type="ChEBI" id="CHEBI:43474"/>
        <dbReference type="ChEBI" id="CHEBI:58359"/>
        <dbReference type="ChEBI" id="CHEBI:60033"/>
        <dbReference type="ChEBI" id="CHEBI:62233"/>
        <dbReference type="ChEBI" id="CHEBI:456216"/>
        <dbReference type="EC" id="6.3.5.13"/>
    </reaction>
</comment>
<evidence type="ECO:0000313" key="6">
    <source>
        <dbReference type="Proteomes" id="UP000182589"/>
    </source>
</evidence>
<comment type="pathway">
    <text evidence="1 2">Cell wall biogenesis; peptidoglycan biosynthesis.</text>
</comment>
<dbReference type="PANTHER" id="PTHR23135">
    <property type="entry name" value="MUR LIGASE FAMILY MEMBER"/>
    <property type="match status" value="1"/>
</dbReference>
<dbReference type="GO" id="GO:0140282">
    <property type="term" value="F:carbon-nitrogen ligase activity on lipid II"/>
    <property type="evidence" value="ECO:0007669"/>
    <property type="project" value="UniProtKB-UniRule"/>
</dbReference>
<comment type="function">
    <text evidence="2">The lipid II isoglutaminyl synthase complex catalyzes the formation of alpha-D-isoglutamine in the cell wall lipid II stem peptide. The MurT subunit catalyzes the ATP-dependent amidation of D-glutamate residue of lipid II, converting it to an isoglutamine residue.</text>
</comment>
<dbReference type="UniPathway" id="UPA00219"/>
<dbReference type="GO" id="GO:0009252">
    <property type="term" value="P:peptidoglycan biosynthetic process"/>
    <property type="evidence" value="ECO:0007669"/>
    <property type="project" value="UniProtKB-UniRule"/>
</dbReference>
<dbReference type="GO" id="GO:0071555">
    <property type="term" value="P:cell wall organization"/>
    <property type="evidence" value="ECO:0007669"/>
    <property type="project" value="UniProtKB-KW"/>
</dbReference>
<dbReference type="InterPro" id="IPR043703">
    <property type="entry name" value="Lipid_II_synth_MurT"/>
</dbReference>
<name>A0A1H2RL76_9BACL</name>
<dbReference type="SUPFAM" id="SSF53623">
    <property type="entry name" value="MurD-like peptide ligases, catalytic domain"/>
    <property type="match status" value="1"/>
</dbReference>
<proteinExistence type="inferred from homology"/>
<comment type="subunit">
    <text evidence="2">Forms a heterodimer with GatD.</text>
</comment>
<feature type="binding site" evidence="2">
    <location>
        <position position="229"/>
    </location>
    <ligand>
        <name>Zn(2+)</name>
        <dbReference type="ChEBI" id="CHEBI:29105"/>
    </ligand>
</feature>
<dbReference type="Pfam" id="PF08245">
    <property type="entry name" value="Mur_ligase_M"/>
    <property type="match status" value="1"/>
</dbReference>
<dbReference type="Proteomes" id="UP000182589">
    <property type="component" value="Unassembled WGS sequence"/>
</dbReference>
<feature type="binding site" evidence="2">
    <location>
        <position position="226"/>
    </location>
    <ligand>
        <name>Zn(2+)</name>
        <dbReference type="ChEBI" id="CHEBI:29105"/>
    </ligand>
</feature>
<keyword evidence="6" id="KW-1185">Reference proteome</keyword>
<keyword evidence="2" id="KW-0436">Ligase</keyword>
<evidence type="ECO:0000313" key="5">
    <source>
        <dbReference type="EMBL" id="SDW19950.1"/>
    </source>
</evidence>
<keyword evidence="2" id="KW-0479">Metal-binding</keyword>
<evidence type="ECO:0000259" key="4">
    <source>
        <dbReference type="Pfam" id="PF08353"/>
    </source>
</evidence>
<dbReference type="EC" id="6.3.5.13" evidence="2"/>
<feature type="domain" description="Mur ligase central" evidence="3">
    <location>
        <begin position="50"/>
        <end position="195"/>
    </location>
</feature>
<dbReference type="GO" id="GO:0016881">
    <property type="term" value="F:acid-amino acid ligase activity"/>
    <property type="evidence" value="ECO:0007669"/>
    <property type="project" value="InterPro"/>
</dbReference>
<dbReference type="GO" id="GO:0008270">
    <property type="term" value="F:zinc ion binding"/>
    <property type="evidence" value="ECO:0007669"/>
    <property type="project" value="UniProtKB-UniRule"/>
</dbReference>